<dbReference type="AlphaFoldDB" id="A0A0F9JHJ4"/>
<sequence length="120" mass="13639">MRKKTVYFNDWWGSIRVTLKGQKVRRVFTEGECGALAKALNHITGCKMISTARHAAVITFDGQVLDIEGLHTPSEFERKWGRAQTWGSKEDAPPHQNGYGVGNWHKAIPFAQLLVKKYLR</sequence>
<proteinExistence type="predicted"/>
<comment type="caution">
    <text evidence="1">The sequence shown here is derived from an EMBL/GenBank/DDBJ whole genome shotgun (WGS) entry which is preliminary data.</text>
</comment>
<accession>A0A0F9JHJ4</accession>
<reference evidence="1" key="1">
    <citation type="journal article" date="2015" name="Nature">
        <title>Complex archaea that bridge the gap between prokaryotes and eukaryotes.</title>
        <authorList>
            <person name="Spang A."/>
            <person name="Saw J.H."/>
            <person name="Jorgensen S.L."/>
            <person name="Zaremba-Niedzwiedzka K."/>
            <person name="Martijn J."/>
            <person name="Lind A.E."/>
            <person name="van Eijk R."/>
            <person name="Schleper C."/>
            <person name="Guy L."/>
            <person name="Ettema T.J."/>
        </authorList>
    </citation>
    <scope>NUCLEOTIDE SEQUENCE</scope>
</reference>
<name>A0A0F9JHJ4_9ZZZZ</name>
<dbReference type="EMBL" id="LAZR01011421">
    <property type="protein sequence ID" value="KKM61776.1"/>
    <property type="molecule type" value="Genomic_DNA"/>
</dbReference>
<gene>
    <name evidence="1" type="ORF">LCGC14_1528380</name>
</gene>
<protein>
    <submittedName>
        <fullName evidence="1">Uncharacterized protein</fullName>
    </submittedName>
</protein>
<evidence type="ECO:0000313" key="1">
    <source>
        <dbReference type="EMBL" id="KKM61776.1"/>
    </source>
</evidence>
<organism evidence="1">
    <name type="scientific">marine sediment metagenome</name>
    <dbReference type="NCBI Taxonomy" id="412755"/>
    <lineage>
        <taxon>unclassified sequences</taxon>
        <taxon>metagenomes</taxon>
        <taxon>ecological metagenomes</taxon>
    </lineage>
</organism>